<dbReference type="Proteomes" id="UP000692954">
    <property type="component" value="Unassembled WGS sequence"/>
</dbReference>
<sequence length="218" mass="25077">MIIIDFLYILGICCATVAECLFEQQNDYELYSMIASLPILCIWCVLRIKYRREKNDQISMLVLLIVANTLRTVANKHLSEMLLYIIPLQNHKHPKKVFLCLPFAGVVAGVKLEFNYDNTLIAVCIVLLVWLSNGSTIKKTTKISKNQSYSKTWNNPSDSLIISHNDQFHLIVTNKGKMISGNEDIKSCQALMIQQQFNRQLMKQSFQKSINKQKKEKC</sequence>
<protein>
    <recommendedName>
        <fullName evidence="4">Transmembrane protein</fullName>
    </recommendedName>
</protein>
<dbReference type="EMBL" id="CAJJDN010000127">
    <property type="protein sequence ID" value="CAD8120702.1"/>
    <property type="molecule type" value="Genomic_DNA"/>
</dbReference>
<evidence type="ECO:0000256" key="1">
    <source>
        <dbReference type="SAM" id="SignalP"/>
    </source>
</evidence>
<feature type="signal peptide" evidence="1">
    <location>
        <begin position="1"/>
        <end position="15"/>
    </location>
</feature>
<accession>A0A8S1R0V1</accession>
<keyword evidence="1" id="KW-0732">Signal</keyword>
<dbReference type="AlphaFoldDB" id="A0A8S1R0V1"/>
<reference evidence="2" key="1">
    <citation type="submission" date="2021-01" db="EMBL/GenBank/DDBJ databases">
        <authorList>
            <consortium name="Genoscope - CEA"/>
            <person name="William W."/>
        </authorList>
    </citation>
    <scope>NUCLEOTIDE SEQUENCE</scope>
</reference>
<proteinExistence type="predicted"/>
<evidence type="ECO:0000313" key="3">
    <source>
        <dbReference type="Proteomes" id="UP000692954"/>
    </source>
</evidence>
<feature type="chain" id="PRO_5035812314" description="Transmembrane protein" evidence="1">
    <location>
        <begin position="16"/>
        <end position="218"/>
    </location>
</feature>
<gene>
    <name evidence="2" type="ORF">PSON_ATCC_30995.1.T1270161</name>
</gene>
<keyword evidence="3" id="KW-1185">Reference proteome</keyword>
<name>A0A8S1R0V1_9CILI</name>
<evidence type="ECO:0008006" key="4">
    <source>
        <dbReference type="Google" id="ProtNLM"/>
    </source>
</evidence>
<organism evidence="2 3">
    <name type="scientific">Paramecium sonneborni</name>
    <dbReference type="NCBI Taxonomy" id="65129"/>
    <lineage>
        <taxon>Eukaryota</taxon>
        <taxon>Sar</taxon>
        <taxon>Alveolata</taxon>
        <taxon>Ciliophora</taxon>
        <taxon>Intramacronucleata</taxon>
        <taxon>Oligohymenophorea</taxon>
        <taxon>Peniculida</taxon>
        <taxon>Parameciidae</taxon>
        <taxon>Paramecium</taxon>
    </lineage>
</organism>
<evidence type="ECO:0000313" key="2">
    <source>
        <dbReference type="EMBL" id="CAD8120702.1"/>
    </source>
</evidence>
<comment type="caution">
    <text evidence="2">The sequence shown here is derived from an EMBL/GenBank/DDBJ whole genome shotgun (WGS) entry which is preliminary data.</text>
</comment>